<dbReference type="GO" id="GO:0008270">
    <property type="term" value="F:zinc ion binding"/>
    <property type="evidence" value="ECO:0007669"/>
    <property type="project" value="InterPro"/>
</dbReference>
<feature type="region of interest" description="Disordered" evidence="6">
    <location>
        <begin position="171"/>
        <end position="194"/>
    </location>
</feature>
<evidence type="ECO:0000256" key="2">
    <source>
        <dbReference type="ARBA" id="ARBA00023125"/>
    </source>
</evidence>
<feature type="compositionally biased region" description="Polar residues" evidence="6">
    <location>
        <begin position="740"/>
        <end position="759"/>
    </location>
</feature>
<dbReference type="Gene3D" id="4.10.240.10">
    <property type="entry name" value="Zn(2)-C6 fungal-type DNA-binding domain"/>
    <property type="match status" value="1"/>
</dbReference>
<dbReference type="RefSeq" id="XP_013324929.1">
    <property type="nucleotide sequence ID" value="XM_013469475.1"/>
</dbReference>
<dbReference type="EMBL" id="LASV01000469">
    <property type="protein sequence ID" value="KKA18317.1"/>
    <property type="molecule type" value="Genomic_DNA"/>
</dbReference>
<dbReference type="Proteomes" id="UP000053958">
    <property type="component" value="Unassembled WGS sequence"/>
</dbReference>
<sequence>MPSQASGHDSPESSLPGRSENGPALTLTGRTIQACDRCRLKKVGHAFTGVILLGRSPSYLARFAATELFLRIFCAQARDANLSQLKCGRCKRVGLECLTTVKLNRKSYPRSYTESIEQRLRQLEAEVHQLRDSNDAKDKRIKELESSYTKPAIYGQPSSAALRGTVPLITPSRDSFSRNNARPPTDEPLSREVGRMNLDGSGVGRFMGSSSGIFFVGTAQQKLAKISKTPGKIGDALLRVDIDDDTIQYPLQPRIDDAHASIILPPLETATTYIDAWFDSWKFLLPILHRPSFMNEVNGLYSAPPEQRDRAFLALFFLVLALGCRHLFLTGVANQGCPTINAEGKDIDLFCQSSKFRDDILAPNDLRTLQFQGILAMWYLYTGKRSLAFQVTGSMTRLALELGLHRHTRRFHFSPLITELRKRAFWVCYMLDNFLSAVEGLPKTLRDRDIDVELPSDVDDDFVTADEYLLSLPGEPTGMLLFVSLIKVVRVLSNALEILYTTTERRQAVTKIESIDRSLDEWLHNLPDHLHLDPATLSEFSGDDRGTDPAVAFLHLTHLYTRFVAHRVAISFQPQAIQYWTSLARCTTLAKEIICLNAQCQRHLLVFALNPGSHVYTLWSCGLMALYGLWEFRTREEGDLDSATASDLRLAAETCVKLLVSLVAAGRRREQVRVDNLREIITAIFSSQTSSAMRTTDAFSTSLLPAIPQSSMSSHTPSDRQSATSGSTFSQLFQSACAGQSEDSVNSSSGAAAQANPNDSPGLVRSEMAMPTPQLMNGFSVDYSSFSQPQQMPSMGYAHDQGSIVGNQSLDDIQQIWDDPVFDLTSMISAGSNTAFADDMANFSASRDDGSSRKRIRTDAS</sequence>
<evidence type="ECO:0000313" key="8">
    <source>
        <dbReference type="EMBL" id="KKA18317.1"/>
    </source>
</evidence>
<evidence type="ECO:0000256" key="3">
    <source>
        <dbReference type="ARBA" id="ARBA00023163"/>
    </source>
</evidence>
<dbReference type="Pfam" id="PF04082">
    <property type="entry name" value="Fungal_trans"/>
    <property type="match status" value="1"/>
</dbReference>
<feature type="region of interest" description="Disordered" evidence="6">
    <location>
        <begin position="740"/>
        <end position="766"/>
    </location>
</feature>
<dbReference type="STRING" id="1408163.A0A0F4YJ45"/>
<dbReference type="CDD" id="cd12148">
    <property type="entry name" value="fungal_TF_MHR"/>
    <property type="match status" value="1"/>
</dbReference>
<evidence type="ECO:0000256" key="5">
    <source>
        <dbReference type="SAM" id="Coils"/>
    </source>
</evidence>
<dbReference type="PANTHER" id="PTHR46910">
    <property type="entry name" value="TRANSCRIPTION FACTOR PDR1"/>
    <property type="match status" value="1"/>
</dbReference>
<feature type="region of interest" description="Disordered" evidence="6">
    <location>
        <begin position="841"/>
        <end position="861"/>
    </location>
</feature>
<keyword evidence="5" id="KW-0175">Coiled coil</keyword>
<keyword evidence="1" id="KW-0805">Transcription regulation</keyword>
<dbReference type="GeneID" id="25320004"/>
<dbReference type="CDD" id="cd15485">
    <property type="entry name" value="ZIP_Cat8"/>
    <property type="match status" value="1"/>
</dbReference>
<feature type="compositionally biased region" description="Basic and acidic residues" evidence="6">
    <location>
        <begin position="846"/>
        <end position="861"/>
    </location>
</feature>
<dbReference type="GO" id="GO:0003677">
    <property type="term" value="F:DNA binding"/>
    <property type="evidence" value="ECO:0007669"/>
    <property type="project" value="UniProtKB-KW"/>
</dbReference>
<proteinExistence type="predicted"/>
<dbReference type="PANTHER" id="PTHR46910:SF12">
    <property type="entry name" value="REGULATORY PROTEIN CAT8"/>
    <property type="match status" value="1"/>
</dbReference>
<protein>
    <submittedName>
        <fullName evidence="8">Transcriptional activator protein</fullName>
    </submittedName>
</protein>
<reference evidence="8 9" key="1">
    <citation type="submission" date="2015-04" db="EMBL/GenBank/DDBJ databases">
        <authorList>
            <person name="Heijne W.H."/>
            <person name="Fedorova N.D."/>
            <person name="Nierman W.C."/>
            <person name="Vollebregt A.W."/>
            <person name="Zhao Z."/>
            <person name="Wu L."/>
            <person name="Kumar M."/>
            <person name="Stam H."/>
            <person name="van den Berg M.A."/>
            <person name="Pel H.J."/>
        </authorList>
    </citation>
    <scope>NUCLEOTIDE SEQUENCE [LARGE SCALE GENOMIC DNA]</scope>
    <source>
        <strain evidence="8 9">CBS 393.64</strain>
    </source>
</reference>
<dbReference type="InterPro" id="IPR007219">
    <property type="entry name" value="XnlR_reg_dom"/>
</dbReference>
<evidence type="ECO:0000259" key="7">
    <source>
        <dbReference type="SMART" id="SM00906"/>
    </source>
</evidence>
<accession>A0A0F4YJ45</accession>
<dbReference type="InterPro" id="IPR050987">
    <property type="entry name" value="AtrR-like"/>
</dbReference>
<keyword evidence="4" id="KW-0539">Nucleus</keyword>
<comment type="caution">
    <text evidence="8">The sequence shown here is derived from an EMBL/GenBank/DDBJ whole genome shotgun (WGS) entry which is preliminary data.</text>
</comment>
<keyword evidence="2" id="KW-0238">DNA-binding</keyword>
<evidence type="ECO:0000256" key="1">
    <source>
        <dbReference type="ARBA" id="ARBA00023015"/>
    </source>
</evidence>
<dbReference type="OrthoDB" id="10001928at2759"/>
<feature type="region of interest" description="Disordered" evidence="6">
    <location>
        <begin position="1"/>
        <end position="24"/>
    </location>
</feature>
<evidence type="ECO:0000313" key="9">
    <source>
        <dbReference type="Proteomes" id="UP000053958"/>
    </source>
</evidence>
<name>A0A0F4YJ45_RASE3</name>
<dbReference type="SMART" id="SM00906">
    <property type="entry name" value="Fungal_trans"/>
    <property type="match status" value="1"/>
</dbReference>
<organism evidence="8 9">
    <name type="scientific">Rasamsonia emersonii (strain ATCC 16479 / CBS 393.64 / IMI 116815)</name>
    <dbReference type="NCBI Taxonomy" id="1408163"/>
    <lineage>
        <taxon>Eukaryota</taxon>
        <taxon>Fungi</taxon>
        <taxon>Dikarya</taxon>
        <taxon>Ascomycota</taxon>
        <taxon>Pezizomycotina</taxon>
        <taxon>Eurotiomycetes</taxon>
        <taxon>Eurotiomycetidae</taxon>
        <taxon>Eurotiales</taxon>
        <taxon>Trichocomaceae</taxon>
        <taxon>Rasamsonia</taxon>
    </lineage>
</organism>
<evidence type="ECO:0000256" key="6">
    <source>
        <dbReference type="SAM" id="MobiDB-lite"/>
    </source>
</evidence>
<feature type="compositionally biased region" description="Polar residues" evidence="6">
    <location>
        <begin position="172"/>
        <end position="182"/>
    </location>
</feature>
<dbReference type="GO" id="GO:0000981">
    <property type="term" value="F:DNA-binding transcription factor activity, RNA polymerase II-specific"/>
    <property type="evidence" value="ECO:0007669"/>
    <property type="project" value="InterPro"/>
</dbReference>
<evidence type="ECO:0000256" key="4">
    <source>
        <dbReference type="ARBA" id="ARBA00023242"/>
    </source>
</evidence>
<gene>
    <name evidence="8" type="ORF">T310_7738</name>
</gene>
<dbReference type="GO" id="GO:0006351">
    <property type="term" value="P:DNA-templated transcription"/>
    <property type="evidence" value="ECO:0007669"/>
    <property type="project" value="InterPro"/>
</dbReference>
<feature type="domain" description="Xylanolytic transcriptional activator regulatory" evidence="7">
    <location>
        <begin position="388"/>
        <end position="461"/>
    </location>
</feature>
<feature type="coiled-coil region" evidence="5">
    <location>
        <begin position="113"/>
        <end position="147"/>
    </location>
</feature>
<keyword evidence="9" id="KW-1185">Reference proteome</keyword>
<feature type="compositionally biased region" description="Basic and acidic residues" evidence="6">
    <location>
        <begin position="184"/>
        <end position="194"/>
    </location>
</feature>
<dbReference type="AlphaFoldDB" id="A0A0F4YJ45"/>
<dbReference type="InterPro" id="IPR036864">
    <property type="entry name" value="Zn2-C6_fun-type_DNA-bd_sf"/>
</dbReference>
<keyword evidence="3" id="KW-0804">Transcription</keyword>